<evidence type="ECO:0000256" key="1">
    <source>
        <dbReference type="ARBA" id="ARBA00004202"/>
    </source>
</evidence>
<keyword evidence="3" id="KW-0813">Transport</keyword>
<comment type="caution">
    <text evidence="9">The sequence shown here is derived from an EMBL/GenBank/DDBJ whole genome shotgun (WGS) entry which is preliminary data.</text>
</comment>
<dbReference type="PANTHER" id="PTHR43297">
    <property type="entry name" value="OLIGOPEPTIDE TRANSPORT ATP-BINDING PROTEIN APPD"/>
    <property type="match status" value="1"/>
</dbReference>
<dbReference type="GO" id="GO:0005524">
    <property type="term" value="F:ATP binding"/>
    <property type="evidence" value="ECO:0007669"/>
    <property type="project" value="UniProtKB-KW"/>
</dbReference>
<dbReference type="InterPro" id="IPR017871">
    <property type="entry name" value="ABC_transporter-like_CS"/>
</dbReference>
<keyword evidence="4" id="KW-1003">Cell membrane</keyword>
<keyword evidence="6 9" id="KW-0067">ATP-binding</keyword>
<dbReference type="PANTHER" id="PTHR43297:SF2">
    <property type="entry name" value="DIPEPTIDE TRANSPORT ATP-BINDING PROTEIN DPPD"/>
    <property type="match status" value="1"/>
</dbReference>
<dbReference type="InterPro" id="IPR003439">
    <property type="entry name" value="ABC_transporter-like_ATP-bd"/>
</dbReference>
<sequence length="346" mass="37525">MSQTAVPENAPSGESLLEVRDLRTEFTTARGTVAAVRDVSFSIHRRERLAIVGESGSGKSAMAMSIVGLLQPPGRVVGGEVLLEGRNLRGLPDAELSRIRGRRISLVFQDPMSALDPIRSIGSQMIEAIRAHQDVSRKAARRTAADLLGEVGVVDAARRLSDYPHQYSGGMRQRVLIALALANSPELVIADEPTTALDVTTQAQVLELLDRLVTDRRAALMLITHNLGIVAGYCDSVKVMYAGRLVEESSSRELFRAPAHPYSRELIKCVLRTDQRQEGRLATIPGSLPDPTKPFVGCAFEPRCPVGHDNPLCQSTEPVLVPFGRPEANHATSCHFPGATRQESVS</sequence>
<proteinExistence type="inferred from homology"/>
<reference evidence="9 10" key="1">
    <citation type="submission" date="2021-03" db="EMBL/GenBank/DDBJ databases">
        <title>Sequencing the genomes of 1000 actinobacteria strains.</title>
        <authorList>
            <person name="Klenk H.-P."/>
        </authorList>
    </citation>
    <scope>NUCLEOTIDE SEQUENCE [LARGE SCALE GENOMIC DNA]</scope>
    <source>
        <strain evidence="9 10">DSM 18824</strain>
    </source>
</reference>
<dbReference type="Proteomes" id="UP000755585">
    <property type="component" value="Unassembled WGS sequence"/>
</dbReference>
<evidence type="ECO:0000256" key="6">
    <source>
        <dbReference type="ARBA" id="ARBA00022840"/>
    </source>
</evidence>
<dbReference type="InterPro" id="IPR050388">
    <property type="entry name" value="ABC_Ni/Peptide_Import"/>
</dbReference>
<evidence type="ECO:0000313" key="10">
    <source>
        <dbReference type="Proteomes" id="UP000755585"/>
    </source>
</evidence>
<dbReference type="InterPro" id="IPR027417">
    <property type="entry name" value="P-loop_NTPase"/>
</dbReference>
<organism evidence="9 10">
    <name type="scientific">Kribbella aluminosa</name>
    <dbReference type="NCBI Taxonomy" id="416017"/>
    <lineage>
        <taxon>Bacteria</taxon>
        <taxon>Bacillati</taxon>
        <taxon>Actinomycetota</taxon>
        <taxon>Actinomycetes</taxon>
        <taxon>Propionibacteriales</taxon>
        <taxon>Kribbellaceae</taxon>
        <taxon>Kribbella</taxon>
    </lineage>
</organism>
<dbReference type="EMBL" id="JAGINT010000001">
    <property type="protein sequence ID" value="MBP2351831.1"/>
    <property type="molecule type" value="Genomic_DNA"/>
</dbReference>
<comment type="subcellular location">
    <subcellularLocation>
        <location evidence="1">Cell membrane</location>
        <topology evidence="1">Peripheral membrane protein</topology>
    </subcellularLocation>
</comment>
<dbReference type="PROSITE" id="PS00211">
    <property type="entry name" value="ABC_TRANSPORTER_1"/>
    <property type="match status" value="1"/>
</dbReference>
<gene>
    <name evidence="9" type="ORF">JOF29_002914</name>
</gene>
<dbReference type="CDD" id="cd03257">
    <property type="entry name" value="ABC_NikE_OppD_transporters"/>
    <property type="match status" value="1"/>
</dbReference>
<dbReference type="Gene3D" id="3.40.50.300">
    <property type="entry name" value="P-loop containing nucleotide triphosphate hydrolases"/>
    <property type="match status" value="1"/>
</dbReference>
<protein>
    <submittedName>
        <fullName evidence="9">Oligopeptide/dipeptide ABC transporter ATP-binding protein</fullName>
    </submittedName>
</protein>
<evidence type="ECO:0000256" key="5">
    <source>
        <dbReference type="ARBA" id="ARBA00022741"/>
    </source>
</evidence>
<dbReference type="NCBIfam" id="TIGR01727">
    <property type="entry name" value="oligo_HPY"/>
    <property type="match status" value="1"/>
</dbReference>
<evidence type="ECO:0000256" key="7">
    <source>
        <dbReference type="ARBA" id="ARBA00023136"/>
    </source>
</evidence>
<keyword evidence="10" id="KW-1185">Reference proteome</keyword>
<evidence type="ECO:0000313" key="9">
    <source>
        <dbReference type="EMBL" id="MBP2351831.1"/>
    </source>
</evidence>
<keyword evidence="7" id="KW-0472">Membrane</keyword>
<dbReference type="Pfam" id="PF00005">
    <property type="entry name" value="ABC_tran"/>
    <property type="match status" value="1"/>
</dbReference>
<dbReference type="RefSeq" id="WP_209694680.1">
    <property type="nucleotide sequence ID" value="NZ_BAAAVU010000002.1"/>
</dbReference>
<evidence type="ECO:0000256" key="2">
    <source>
        <dbReference type="ARBA" id="ARBA00005417"/>
    </source>
</evidence>
<evidence type="ECO:0000256" key="4">
    <source>
        <dbReference type="ARBA" id="ARBA00022475"/>
    </source>
</evidence>
<keyword evidence="5" id="KW-0547">Nucleotide-binding</keyword>
<dbReference type="SMART" id="SM00382">
    <property type="entry name" value="AAA"/>
    <property type="match status" value="1"/>
</dbReference>
<evidence type="ECO:0000256" key="3">
    <source>
        <dbReference type="ARBA" id="ARBA00022448"/>
    </source>
</evidence>
<comment type="similarity">
    <text evidence="2">Belongs to the ABC transporter superfamily.</text>
</comment>
<accession>A0ABS4UJK2</accession>
<dbReference type="InterPro" id="IPR013563">
    <property type="entry name" value="Oligopep_ABC_C"/>
</dbReference>
<name>A0ABS4UJK2_9ACTN</name>
<dbReference type="SUPFAM" id="SSF52540">
    <property type="entry name" value="P-loop containing nucleoside triphosphate hydrolases"/>
    <property type="match status" value="1"/>
</dbReference>
<dbReference type="InterPro" id="IPR003593">
    <property type="entry name" value="AAA+_ATPase"/>
</dbReference>
<dbReference type="Pfam" id="PF08352">
    <property type="entry name" value="oligo_HPY"/>
    <property type="match status" value="1"/>
</dbReference>
<evidence type="ECO:0000259" key="8">
    <source>
        <dbReference type="PROSITE" id="PS50893"/>
    </source>
</evidence>
<dbReference type="PROSITE" id="PS50893">
    <property type="entry name" value="ABC_TRANSPORTER_2"/>
    <property type="match status" value="1"/>
</dbReference>
<feature type="domain" description="ABC transporter" evidence="8">
    <location>
        <begin position="17"/>
        <end position="267"/>
    </location>
</feature>